<keyword evidence="5" id="KW-1003">Cell membrane</keyword>
<evidence type="ECO:0000313" key="14">
    <source>
        <dbReference type="EMBL" id="SVA60954.1"/>
    </source>
</evidence>
<dbReference type="GO" id="GO:0015031">
    <property type="term" value="P:protein transport"/>
    <property type="evidence" value="ECO:0007669"/>
    <property type="project" value="UniProtKB-KW"/>
</dbReference>
<dbReference type="Pfam" id="PF03544">
    <property type="entry name" value="TonB_C"/>
    <property type="match status" value="1"/>
</dbReference>
<sequence length="124" mass="13814">MKKFNSFLIIIFTFVLAQPIFAGDKGYVGDDGIEIEVTRISSPAPTYPRRAIRLGVEGSVRLEFDVDTDGSVLDPYVVESKPAGVFDRAAIKAVRKFLYDPPMYNNTSVKVNNVQIHLTFQLAD</sequence>
<comment type="subunit">
    <text evidence="12">Homodimer. Forms a complex with the accessory proteins ExbB and ExbD.</text>
</comment>
<dbReference type="InterPro" id="IPR037682">
    <property type="entry name" value="TonB_C"/>
</dbReference>
<organism evidence="14">
    <name type="scientific">marine metagenome</name>
    <dbReference type="NCBI Taxonomy" id="408172"/>
    <lineage>
        <taxon>unclassified sequences</taxon>
        <taxon>metagenomes</taxon>
        <taxon>ecological metagenomes</taxon>
    </lineage>
</organism>
<dbReference type="EMBL" id="UINC01014259">
    <property type="protein sequence ID" value="SVA60954.1"/>
    <property type="molecule type" value="Genomic_DNA"/>
</dbReference>
<evidence type="ECO:0000256" key="6">
    <source>
        <dbReference type="ARBA" id="ARBA00022519"/>
    </source>
</evidence>
<evidence type="ECO:0000256" key="11">
    <source>
        <dbReference type="ARBA" id="ARBA00023136"/>
    </source>
</evidence>
<feature type="domain" description="TonB C-terminal" evidence="13">
    <location>
        <begin position="32"/>
        <end position="124"/>
    </location>
</feature>
<dbReference type="Gene3D" id="3.30.1150.10">
    <property type="match status" value="1"/>
</dbReference>
<dbReference type="GO" id="GO:0031992">
    <property type="term" value="F:energy transducer activity"/>
    <property type="evidence" value="ECO:0007669"/>
    <property type="project" value="InterPro"/>
</dbReference>
<comment type="subcellular location">
    <subcellularLocation>
        <location evidence="1">Cell inner membrane</location>
        <topology evidence="1">Single-pass membrane protein</topology>
        <orientation evidence="1">Periplasmic side</orientation>
    </subcellularLocation>
</comment>
<dbReference type="NCBIfam" id="TIGR01352">
    <property type="entry name" value="tonB_Cterm"/>
    <property type="match status" value="1"/>
</dbReference>
<name>A0A381X888_9ZZZZ</name>
<evidence type="ECO:0000256" key="1">
    <source>
        <dbReference type="ARBA" id="ARBA00004383"/>
    </source>
</evidence>
<keyword evidence="6" id="KW-0997">Cell inner membrane</keyword>
<dbReference type="PANTHER" id="PTHR33446:SF8">
    <property type="entry name" value="PROTEIN TONB"/>
    <property type="match status" value="1"/>
</dbReference>
<evidence type="ECO:0000256" key="10">
    <source>
        <dbReference type="ARBA" id="ARBA00022989"/>
    </source>
</evidence>
<comment type="similarity">
    <text evidence="2">Belongs to the TonB family.</text>
</comment>
<dbReference type="InterPro" id="IPR051045">
    <property type="entry name" value="TonB-dependent_transducer"/>
</dbReference>
<dbReference type="PANTHER" id="PTHR33446">
    <property type="entry name" value="PROTEIN TONB-RELATED"/>
    <property type="match status" value="1"/>
</dbReference>
<evidence type="ECO:0000256" key="3">
    <source>
        <dbReference type="ARBA" id="ARBA00022362"/>
    </source>
</evidence>
<dbReference type="InterPro" id="IPR003538">
    <property type="entry name" value="TonB"/>
</dbReference>
<dbReference type="AlphaFoldDB" id="A0A381X888"/>
<gene>
    <name evidence="14" type="ORF">METZ01_LOCUS113808</name>
</gene>
<dbReference type="InterPro" id="IPR006260">
    <property type="entry name" value="TonB/TolA_C"/>
</dbReference>
<evidence type="ECO:0000256" key="5">
    <source>
        <dbReference type="ARBA" id="ARBA00022475"/>
    </source>
</evidence>
<evidence type="ECO:0000256" key="8">
    <source>
        <dbReference type="ARBA" id="ARBA00022737"/>
    </source>
</evidence>
<evidence type="ECO:0000256" key="7">
    <source>
        <dbReference type="ARBA" id="ARBA00022692"/>
    </source>
</evidence>
<keyword evidence="10" id="KW-1133">Transmembrane helix</keyword>
<dbReference type="GO" id="GO:0015891">
    <property type="term" value="P:siderophore transport"/>
    <property type="evidence" value="ECO:0007669"/>
    <property type="project" value="InterPro"/>
</dbReference>
<keyword evidence="7" id="KW-0812">Transmembrane</keyword>
<evidence type="ECO:0000259" key="13">
    <source>
        <dbReference type="PROSITE" id="PS52015"/>
    </source>
</evidence>
<evidence type="ECO:0000256" key="9">
    <source>
        <dbReference type="ARBA" id="ARBA00022927"/>
    </source>
</evidence>
<keyword evidence="9" id="KW-0653">Protein transport</keyword>
<dbReference type="PROSITE" id="PS52015">
    <property type="entry name" value="TONB_CTD"/>
    <property type="match status" value="1"/>
</dbReference>
<dbReference type="GO" id="GO:0030288">
    <property type="term" value="C:outer membrane-bounded periplasmic space"/>
    <property type="evidence" value="ECO:0007669"/>
    <property type="project" value="InterPro"/>
</dbReference>
<keyword evidence="4" id="KW-0813">Transport</keyword>
<evidence type="ECO:0000256" key="4">
    <source>
        <dbReference type="ARBA" id="ARBA00022448"/>
    </source>
</evidence>
<evidence type="ECO:0000256" key="12">
    <source>
        <dbReference type="ARBA" id="ARBA00025849"/>
    </source>
</evidence>
<evidence type="ECO:0000256" key="2">
    <source>
        <dbReference type="ARBA" id="ARBA00006555"/>
    </source>
</evidence>
<proteinExistence type="inferred from homology"/>
<keyword evidence="11" id="KW-0472">Membrane</keyword>
<dbReference type="SUPFAM" id="SSF74653">
    <property type="entry name" value="TolA/TonB C-terminal domain"/>
    <property type="match status" value="1"/>
</dbReference>
<accession>A0A381X888</accession>
<dbReference type="GO" id="GO:0055085">
    <property type="term" value="P:transmembrane transport"/>
    <property type="evidence" value="ECO:0007669"/>
    <property type="project" value="InterPro"/>
</dbReference>
<dbReference type="PRINTS" id="PR01374">
    <property type="entry name" value="TONBPROTEIN"/>
</dbReference>
<keyword evidence="8" id="KW-0677">Repeat</keyword>
<reference evidence="14" key="1">
    <citation type="submission" date="2018-05" db="EMBL/GenBank/DDBJ databases">
        <authorList>
            <person name="Lanie J.A."/>
            <person name="Ng W.-L."/>
            <person name="Kazmierczak K.M."/>
            <person name="Andrzejewski T.M."/>
            <person name="Davidsen T.M."/>
            <person name="Wayne K.J."/>
            <person name="Tettelin H."/>
            <person name="Glass J.I."/>
            <person name="Rusch D."/>
            <person name="Podicherti R."/>
            <person name="Tsui H.-C.T."/>
            <person name="Winkler M.E."/>
        </authorList>
    </citation>
    <scope>NUCLEOTIDE SEQUENCE</scope>
</reference>
<protein>
    <recommendedName>
        <fullName evidence="3">Protein TonB</fullName>
    </recommendedName>
</protein>
<dbReference type="GO" id="GO:0098797">
    <property type="term" value="C:plasma membrane protein complex"/>
    <property type="evidence" value="ECO:0007669"/>
    <property type="project" value="TreeGrafter"/>
</dbReference>